<feature type="region of interest" description="Disordered" evidence="4">
    <location>
        <begin position="660"/>
        <end position="681"/>
    </location>
</feature>
<evidence type="ECO:0000256" key="1">
    <source>
        <dbReference type="ARBA" id="ARBA00022574"/>
    </source>
</evidence>
<evidence type="ECO:0000256" key="4">
    <source>
        <dbReference type="SAM" id="MobiDB-lite"/>
    </source>
</evidence>
<dbReference type="InterPro" id="IPR015943">
    <property type="entry name" value="WD40/YVTN_repeat-like_dom_sf"/>
</dbReference>
<feature type="repeat" description="WD" evidence="3">
    <location>
        <begin position="621"/>
        <end position="655"/>
    </location>
</feature>
<dbReference type="PROSITE" id="PS50294">
    <property type="entry name" value="WD_REPEATS_REGION"/>
    <property type="match status" value="2"/>
</dbReference>
<dbReference type="Pfam" id="PF23627">
    <property type="entry name" value="LisH_WDR26"/>
    <property type="match status" value="1"/>
</dbReference>
<keyword evidence="1 3" id="KW-0853">WD repeat</keyword>
<feature type="repeat" description="WD" evidence="3">
    <location>
        <begin position="297"/>
        <end position="331"/>
    </location>
</feature>
<dbReference type="AlphaFoldDB" id="A0A1Y2APF7"/>
<dbReference type="Gene3D" id="2.130.10.10">
    <property type="entry name" value="YVTN repeat-like/Quinoprotein amine dehydrogenase"/>
    <property type="match status" value="1"/>
</dbReference>
<keyword evidence="2" id="KW-0677">Repeat</keyword>
<dbReference type="Proteomes" id="UP000193986">
    <property type="component" value="Unassembled WGS sequence"/>
</dbReference>
<dbReference type="OrthoDB" id="972532at2759"/>
<sequence>MIRSIRPVRPAGTLMYEDDRDWVEDADLDHKFDISDEQSSSFGPGMGESSKGPRNRASVTAGKRMPIVRQEVVRLILQGLRDIGYNQSADVLEAESGYVLSTSAASDFQAAILGGRWSEALALLPELGISSAPSNSEEPASSSSSIRSGKARAAPGTVAEQVRFEIQVQKYLEFLEVGQKTKALAVLRAELAPVSKDPELLHDLSGHMMSMDKEDLYERASWDGASGTSRRRLLESVQKYISPQIMVPSRRLATLLDHARQHQIASCPYHQESEPTSLYLDHECKSGHFPSLTTHILGDHTDEVWRIEWSPDGMMLASAGKDKQVVIWQLKAMPKSSGVPQYSVSPLHHLRDHRDPVDAMAWSPDGETLVTAAHRNLYIWSVRTGMQRPSSLGPSQHNDDISSIQWKPDGSEFLVASLDCKIIFYSPTGSIVRQWAFNTLQIKDFAITSDSNHIVAVTTSLKRVTIESKLKPSMSARHIDLPDSETGAGGGGVGVGAGTGAFAYEAMENVLMVIRLADREIVHWTQDLRCELTSVKLSSDGKKALISCNPDEVQLWSIEPHLRFVRKFYGHMQSRFLIRSCFGAVKDRFVLSGSEGGLADYRIDGHIYVYQSNASAPIEVLEGHRSVVNAVAWNPVASRRIFASCSDDGEVRIWQPPLASEEGPEIKMEDEEDEVDEGMAL</sequence>
<keyword evidence="6" id="KW-1185">Reference proteome</keyword>
<protein>
    <submittedName>
        <fullName evidence="5">WD40-repeat-containing domain protein</fullName>
    </submittedName>
</protein>
<dbReference type="InParanoid" id="A0A1Y2APF7"/>
<evidence type="ECO:0000256" key="2">
    <source>
        <dbReference type="ARBA" id="ARBA00022737"/>
    </source>
</evidence>
<comment type="caution">
    <text evidence="5">The sequence shown here is derived from an EMBL/GenBank/DDBJ whole genome shotgun (WGS) entry which is preliminary data.</text>
</comment>
<feature type="region of interest" description="Disordered" evidence="4">
    <location>
        <begin position="33"/>
        <end position="61"/>
    </location>
</feature>
<feature type="repeat" description="WD" evidence="3">
    <location>
        <begin position="350"/>
        <end position="390"/>
    </location>
</feature>
<gene>
    <name evidence="5" type="ORF">BCR39DRAFT_472396</name>
</gene>
<dbReference type="Pfam" id="PF00400">
    <property type="entry name" value="WD40"/>
    <property type="match status" value="4"/>
</dbReference>
<accession>A0A1Y2APF7</accession>
<dbReference type="InterPro" id="IPR006594">
    <property type="entry name" value="LisH"/>
</dbReference>
<dbReference type="FunCoup" id="A0A1Y2APF7">
    <property type="interactions" value="244"/>
</dbReference>
<evidence type="ECO:0000256" key="3">
    <source>
        <dbReference type="PROSITE-ProRule" id="PRU00221"/>
    </source>
</evidence>
<dbReference type="PANTHER" id="PTHR22838">
    <property type="entry name" value="WD REPEAT PROTEIN 26-RELATED"/>
    <property type="match status" value="1"/>
</dbReference>
<reference evidence="5 6" key="1">
    <citation type="submission" date="2016-07" db="EMBL/GenBank/DDBJ databases">
        <title>Pervasive Adenine N6-methylation of Active Genes in Fungi.</title>
        <authorList>
            <consortium name="DOE Joint Genome Institute"/>
            <person name="Mondo S.J."/>
            <person name="Dannebaum R.O."/>
            <person name="Kuo R.C."/>
            <person name="Labutti K."/>
            <person name="Haridas S."/>
            <person name="Kuo A."/>
            <person name="Salamov A."/>
            <person name="Ahrendt S.R."/>
            <person name="Lipzen A."/>
            <person name="Sullivan W."/>
            <person name="Andreopoulos W.B."/>
            <person name="Clum A."/>
            <person name="Lindquist E."/>
            <person name="Daum C."/>
            <person name="Ramamoorthy G.K."/>
            <person name="Gryganskyi A."/>
            <person name="Culley D."/>
            <person name="Magnuson J.K."/>
            <person name="James T.Y."/>
            <person name="O'Malley M.A."/>
            <person name="Stajich J.E."/>
            <person name="Spatafora J.W."/>
            <person name="Visel A."/>
            <person name="Grigoriev I.V."/>
        </authorList>
    </citation>
    <scope>NUCLEOTIDE SEQUENCE [LARGE SCALE GENOMIC DNA]</scope>
    <source>
        <strain evidence="5 6">68-887.2</strain>
    </source>
</reference>
<dbReference type="SMART" id="SM00320">
    <property type="entry name" value="WD40"/>
    <property type="match status" value="5"/>
</dbReference>
<feature type="compositionally biased region" description="Low complexity" evidence="4">
    <location>
        <begin position="131"/>
        <end position="148"/>
    </location>
</feature>
<dbReference type="InterPro" id="IPR051350">
    <property type="entry name" value="WD_repeat-ST_regulator"/>
</dbReference>
<dbReference type="PROSITE" id="PS50896">
    <property type="entry name" value="LISH"/>
    <property type="match status" value="1"/>
</dbReference>
<dbReference type="GO" id="GO:0034657">
    <property type="term" value="C:GID complex"/>
    <property type="evidence" value="ECO:0007669"/>
    <property type="project" value="TreeGrafter"/>
</dbReference>
<dbReference type="GO" id="GO:0043161">
    <property type="term" value="P:proteasome-mediated ubiquitin-dependent protein catabolic process"/>
    <property type="evidence" value="ECO:0007669"/>
    <property type="project" value="TreeGrafter"/>
</dbReference>
<evidence type="ECO:0000313" key="6">
    <source>
        <dbReference type="Proteomes" id="UP000193986"/>
    </source>
</evidence>
<dbReference type="STRING" id="71784.A0A1Y2APF7"/>
<feature type="compositionally biased region" description="Acidic residues" evidence="4">
    <location>
        <begin position="668"/>
        <end position="681"/>
    </location>
</feature>
<feature type="region of interest" description="Disordered" evidence="4">
    <location>
        <begin position="131"/>
        <end position="152"/>
    </location>
</feature>
<dbReference type="PANTHER" id="PTHR22838:SF0">
    <property type="entry name" value="WD REPEAT-CONTAINING PROTEIN 26"/>
    <property type="match status" value="1"/>
</dbReference>
<dbReference type="EMBL" id="MCFC01000068">
    <property type="protein sequence ID" value="ORY24376.1"/>
    <property type="molecule type" value="Genomic_DNA"/>
</dbReference>
<name>A0A1Y2APF7_9TREE</name>
<dbReference type="PROSITE" id="PS50082">
    <property type="entry name" value="WD_REPEATS_2"/>
    <property type="match status" value="3"/>
</dbReference>
<evidence type="ECO:0000313" key="5">
    <source>
        <dbReference type="EMBL" id="ORY24376.1"/>
    </source>
</evidence>
<organism evidence="5 6">
    <name type="scientific">Naematelia encephala</name>
    <dbReference type="NCBI Taxonomy" id="71784"/>
    <lineage>
        <taxon>Eukaryota</taxon>
        <taxon>Fungi</taxon>
        <taxon>Dikarya</taxon>
        <taxon>Basidiomycota</taxon>
        <taxon>Agaricomycotina</taxon>
        <taxon>Tremellomycetes</taxon>
        <taxon>Tremellales</taxon>
        <taxon>Naemateliaceae</taxon>
        <taxon>Naematelia</taxon>
    </lineage>
</organism>
<proteinExistence type="predicted"/>
<dbReference type="InterPro" id="IPR001680">
    <property type="entry name" value="WD40_rpt"/>
</dbReference>
<dbReference type="SUPFAM" id="SSF50978">
    <property type="entry name" value="WD40 repeat-like"/>
    <property type="match status" value="1"/>
</dbReference>
<dbReference type="InterPro" id="IPR036322">
    <property type="entry name" value="WD40_repeat_dom_sf"/>
</dbReference>